<reference evidence="7 8" key="1">
    <citation type="journal article" date="2019" name="Front. Genet.">
        <title>Whole-Genome Sequencing of the Opportunistic Yeast Pathogen Candida inconspicua Uncovers Its Hybrid Origin.</title>
        <authorList>
            <person name="Mixao V."/>
            <person name="Hansen A.P."/>
            <person name="Saus E."/>
            <person name="Boekhout T."/>
            <person name="Lass-Florl C."/>
            <person name="Gabaldon T."/>
        </authorList>
    </citation>
    <scope>NUCLEOTIDE SEQUENCE [LARGE SCALE GENOMIC DNA]</scope>
    <source>
        <strain evidence="7 8">CBS 180</strain>
    </source>
</reference>
<dbReference type="GO" id="GO:0051321">
    <property type="term" value="P:meiotic cell cycle"/>
    <property type="evidence" value="ECO:0007669"/>
    <property type="project" value="UniProtKB-UniRule"/>
</dbReference>
<dbReference type="InterPro" id="IPR056603">
    <property type="entry name" value="HTH_NPRL3"/>
</dbReference>
<feature type="region of interest" description="Disordered" evidence="5">
    <location>
        <begin position="46"/>
        <end position="72"/>
    </location>
</feature>
<evidence type="ECO:0000313" key="7">
    <source>
        <dbReference type="EMBL" id="TID28529.1"/>
    </source>
</evidence>
<proteinExistence type="inferred from homology"/>
<feature type="compositionally biased region" description="Low complexity" evidence="5">
    <location>
        <begin position="180"/>
        <end position="193"/>
    </location>
</feature>
<name>A0A4T0X1K9_9ASCO</name>
<evidence type="ECO:0000256" key="2">
    <source>
        <dbReference type="ARBA" id="ARBA00017880"/>
    </source>
</evidence>
<dbReference type="InterPro" id="IPR005365">
    <property type="entry name" value="Npr3"/>
</dbReference>
<dbReference type="GO" id="GO:0005774">
    <property type="term" value="C:vacuolar membrane"/>
    <property type="evidence" value="ECO:0007669"/>
    <property type="project" value="UniProtKB-SubCell"/>
</dbReference>
<feature type="region of interest" description="Disordered" evidence="5">
    <location>
        <begin position="158"/>
        <end position="197"/>
    </location>
</feature>
<evidence type="ECO:0000256" key="1">
    <source>
        <dbReference type="ARBA" id="ARBA00010546"/>
    </source>
</evidence>
<evidence type="ECO:0000259" key="6">
    <source>
        <dbReference type="Pfam" id="PF24064"/>
    </source>
</evidence>
<feature type="compositionally biased region" description="Polar residues" evidence="5">
    <location>
        <begin position="267"/>
        <end position="278"/>
    </location>
</feature>
<evidence type="ECO:0000256" key="3">
    <source>
        <dbReference type="ARBA" id="ARBA00030028"/>
    </source>
</evidence>
<dbReference type="GO" id="GO:1990130">
    <property type="term" value="C:GATOR1 complex"/>
    <property type="evidence" value="ECO:0007669"/>
    <property type="project" value="TreeGrafter"/>
</dbReference>
<feature type="domain" description="GATOR1 complex protein NPRL3 C-terminal HTH" evidence="6">
    <location>
        <begin position="772"/>
        <end position="835"/>
    </location>
</feature>
<dbReference type="Pfam" id="PF03666">
    <property type="entry name" value="NPR3"/>
    <property type="match status" value="1"/>
</dbReference>
<evidence type="ECO:0000256" key="5">
    <source>
        <dbReference type="SAM" id="MobiDB-lite"/>
    </source>
</evidence>
<feature type="region of interest" description="Disordered" evidence="5">
    <location>
        <begin position="254"/>
        <end position="299"/>
    </location>
</feature>
<accession>A0A4T0X1K9</accession>
<comment type="similarity">
    <text evidence="1 4">Belongs to the NPR3 family.</text>
</comment>
<comment type="subcellular location">
    <subcellularLocation>
        <location evidence="4">Vacuole membrane</location>
        <topology evidence="4">Peripheral membrane protein</topology>
    </subcellularLocation>
</comment>
<evidence type="ECO:0000256" key="4">
    <source>
        <dbReference type="RuleBase" id="RU368069"/>
    </source>
</evidence>
<dbReference type="GO" id="GO:0010508">
    <property type="term" value="P:positive regulation of autophagy"/>
    <property type="evidence" value="ECO:0007669"/>
    <property type="project" value="TreeGrafter"/>
</dbReference>
<comment type="function">
    <text evidence="4">Mediates inactivation of the TORC1 complex in response to amino acid starvation. Required for meiotic nuclear division.</text>
</comment>
<dbReference type="OrthoDB" id="18648at2759"/>
<feature type="compositionally biased region" description="Basic residues" evidence="5">
    <location>
        <begin position="158"/>
        <end position="167"/>
    </location>
</feature>
<feature type="compositionally biased region" description="Polar residues" evidence="5">
    <location>
        <begin position="102"/>
        <end position="119"/>
    </location>
</feature>
<gene>
    <name evidence="7" type="ORF">CANINC_002402</name>
</gene>
<keyword evidence="8" id="KW-1185">Reference proteome</keyword>
<dbReference type="Proteomes" id="UP000307173">
    <property type="component" value="Unassembled WGS sequence"/>
</dbReference>
<feature type="region of interest" description="Disordered" evidence="5">
    <location>
        <begin position="655"/>
        <end position="700"/>
    </location>
</feature>
<evidence type="ECO:0000313" key="8">
    <source>
        <dbReference type="Proteomes" id="UP000307173"/>
    </source>
</evidence>
<dbReference type="GO" id="GO:0034198">
    <property type="term" value="P:cellular response to amino acid starvation"/>
    <property type="evidence" value="ECO:0007669"/>
    <property type="project" value="TreeGrafter"/>
</dbReference>
<dbReference type="AlphaFoldDB" id="A0A4T0X1K9"/>
<dbReference type="GO" id="GO:0038202">
    <property type="term" value="P:TORC1 signaling"/>
    <property type="evidence" value="ECO:0007669"/>
    <property type="project" value="TreeGrafter"/>
</dbReference>
<keyword evidence="4" id="KW-0732">Signal</keyword>
<dbReference type="EMBL" id="SELW01000391">
    <property type="protein sequence ID" value="TID28529.1"/>
    <property type="molecule type" value="Genomic_DNA"/>
</dbReference>
<dbReference type="Pfam" id="PF24064">
    <property type="entry name" value="HTH_NPRL3"/>
    <property type="match status" value="1"/>
</dbReference>
<protein>
    <recommendedName>
        <fullName evidence="2 4">Nitrogen permease regulator 3</fullName>
    </recommendedName>
    <alternativeName>
        <fullName evidence="3 4">Required for meiotic nuclear division protein 11</fullName>
    </alternativeName>
</protein>
<dbReference type="GO" id="GO:1904262">
    <property type="term" value="P:negative regulation of TORC1 signaling"/>
    <property type="evidence" value="ECO:0007669"/>
    <property type="project" value="TreeGrafter"/>
</dbReference>
<keyword evidence="4" id="KW-0469">Meiosis</keyword>
<feature type="compositionally biased region" description="Acidic residues" evidence="5">
    <location>
        <begin position="55"/>
        <end position="72"/>
    </location>
</feature>
<feature type="compositionally biased region" description="Polar residues" evidence="5">
    <location>
        <begin position="662"/>
        <end position="676"/>
    </location>
</feature>
<dbReference type="PANTHER" id="PTHR13153:SF5">
    <property type="entry name" value="GATOR COMPLEX PROTEIN NPRL3"/>
    <property type="match status" value="1"/>
</dbReference>
<comment type="caution">
    <text evidence="7">The sequence shown here is derived from an EMBL/GenBank/DDBJ whole genome shotgun (WGS) entry which is preliminary data.</text>
</comment>
<dbReference type="STRING" id="52247.A0A4T0X1K9"/>
<feature type="compositionally biased region" description="Basic and acidic residues" evidence="5">
    <location>
        <begin position="680"/>
        <end position="689"/>
    </location>
</feature>
<dbReference type="PANTHER" id="PTHR13153">
    <property type="entry name" value="CGTHBA PROTEIN -14 GENE PROTEIN"/>
    <property type="match status" value="1"/>
</dbReference>
<feature type="compositionally biased region" description="Basic and acidic residues" evidence="5">
    <location>
        <begin position="279"/>
        <end position="294"/>
    </location>
</feature>
<feature type="region of interest" description="Disordered" evidence="5">
    <location>
        <begin position="102"/>
        <end position="128"/>
    </location>
</feature>
<organism evidence="7 8">
    <name type="scientific">Pichia inconspicua</name>
    <dbReference type="NCBI Taxonomy" id="52247"/>
    <lineage>
        <taxon>Eukaryota</taxon>
        <taxon>Fungi</taxon>
        <taxon>Dikarya</taxon>
        <taxon>Ascomycota</taxon>
        <taxon>Saccharomycotina</taxon>
        <taxon>Pichiomycetes</taxon>
        <taxon>Pichiales</taxon>
        <taxon>Pichiaceae</taxon>
        <taxon>Pichia</taxon>
    </lineage>
</organism>
<sequence>MSSSLLLPNPCLLGILFTISTHDGNHLLFHYPPRPNEYGFQATPLDINGSMSDPELNDSIDDEDYDDLNDDDINSELMDELSTDDTDSDIDVFSDEFANSDIESSDNLRSQRSLSTESSIGDGRLRRTSSISNNKYQTGRDLLEMVYDLEQRKKKRKLKKLKQKQIRKKEQAEIQSLKPSSNAASISESNAESGKLKQKEHKIHKLFSFDIDFISDLATPPKTLCNTRFEITVEDMVFLGLPIHVNEDGSWRVSKKSKRVRSKSVSTAHQSRKQSVTEGDTKSPLSKDENRSDVNEETYSDVEHKIEDVKAYEGDQNHENTMFQFNMLFVMNPPVVEYNHRIDEMFHYIISRISLLLRYEQQKNNYVWKESQNILKLREELKYLPIKQQWKSLIEQSSLCKLIYETYTSVSKSEIVNIEINGKVTSFQIPIKKEFMTLPPSYVELPESSTLSSISPFNQKNFYDNDSSIDDTMHLYALILLDDTEKIIKDIQAEKDSLIASFIRMIKPSESLQRLSVLSGLNIQEVKLFANHLVYWRRAIAILPLTSRNIYVPSPIAPIKMIYKDSAKFNQSFPNLPSLPTFLSMISDNSSNKPKSIMNIIPSKDHRDLYMDAVSWLLKHGYVIQLYTFIYVKITKDIKIQVAEEIEIELKRKQEMKRKPSNPLSKNETDQFSSAPQMHRSSDESKVEGNNDSNFDQNDFDESVGEVKYDEALAIPITDDTLKHSSEDNKIEDNNINTVTSTTSMRQNENLKIQFVEEEEEDTILLEPESCSALERRWIAAAVVKSGASPTETRVFYRVLKHLNGRTAQETFLAIEGVGRMDMKHVLDVMSDYLVVVRHW</sequence>